<organism evidence="2 3">
    <name type="scientific">Microbacterium murale</name>
    <dbReference type="NCBI Taxonomy" id="1081040"/>
    <lineage>
        <taxon>Bacteria</taxon>
        <taxon>Bacillati</taxon>
        <taxon>Actinomycetota</taxon>
        <taxon>Actinomycetes</taxon>
        <taxon>Micrococcales</taxon>
        <taxon>Microbacteriaceae</taxon>
        <taxon>Microbacterium</taxon>
    </lineage>
</organism>
<feature type="transmembrane region" description="Helical" evidence="1">
    <location>
        <begin position="101"/>
        <end position="125"/>
    </location>
</feature>
<evidence type="ECO:0000256" key="1">
    <source>
        <dbReference type="SAM" id="Phobius"/>
    </source>
</evidence>
<accession>A0ABU0PES0</accession>
<keyword evidence="1" id="KW-0812">Transmembrane</keyword>
<comment type="caution">
    <text evidence="2">The sequence shown here is derived from an EMBL/GenBank/DDBJ whole genome shotgun (WGS) entry which is preliminary data.</text>
</comment>
<feature type="transmembrane region" description="Helical" evidence="1">
    <location>
        <begin position="12"/>
        <end position="32"/>
    </location>
</feature>
<evidence type="ECO:0000313" key="2">
    <source>
        <dbReference type="EMBL" id="MDQ0645159.1"/>
    </source>
</evidence>
<feature type="transmembrane region" description="Helical" evidence="1">
    <location>
        <begin position="67"/>
        <end position="89"/>
    </location>
</feature>
<keyword evidence="1" id="KW-0472">Membrane</keyword>
<proteinExistence type="predicted"/>
<keyword evidence="3" id="KW-1185">Reference proteome</keyword>
<dbReference type="EMBL" id="JAUSXK010000001">
    <property type="protein sequence ID" value="MDQ0645159.1"/>
    <property type="molecule type" value="Genomic_DNA"/>
</dbReference>
<protein>
    <submittedName>
        <fullName evidence="2">Uncharacterized membrane protein YvlD (DUF360 family)</fullName>
    </submittedName>
</protein>
<sequence length="135" mass="14905">MGVITLLFRTLIYLVSAGLGLIVADAVLPGFQIQWDKWWGFVICIVIFAILQNILSPWIAKLADRYAPVLLGGIGIFSTLVALIVVVLLPVGGLRITDLTGWLLGSVIVWLISALGSVLLPLIFLKRRVQERRER</sequence>
<gene>
    <name evidence="2" type="ORF">QFZ46_003319</name>
</gene>
<reference evidence="2 3" key="1">
    <citation type="submission" date="2023-07" db="EMBL/GenBank/DDBJ databases">
        <title>Comparative genomics of wheat-associated soil bacteria to identify genetic determinants of phenazine resistance.</title>
        <authorList>
            <person name="Mouncey N."/>
        </authorList>
    </citation>
    <scope>NUCLEOTIDE SEQUENCE [LARGE SCALE GENOMIC DNA]</scope>
    <source>
        <strain evidence="2 3">W2I7</strain>
    </source>
</reference>
<evidence type="ECO:0000313" key="3">
    <source>
        <dbReference type="Proteomes" id="UP001239085"/>
    </source>
</evidence>
<feature type="transmembrane region" description="Helical" evidence="1">
    <location>
        <begin position="38"/>
        <end position="55"/>
    </location>
</feature>
<keyword evidence="1" id="KW-1133">Transmembrane helix</keyword>
<dbReference type="Proteomes" id="UP001239085">
    <property type="component" value="Unassembled WGS sequence"/>
</dbReference>
<name>A0ABU0PES0_9MICO</name>